<dbReference type="PROSITE" id="PS00588">
    <property type="entry name" value="FLAGELLA_BB_ROD"/>
    <property type="match status" value="1"/>
</dbReference>
<evidence type="ECO:0000313" key="9">
    <source>
        <dbReference type="Proteomes" id="UP001320326"/>
    </source>
</evidence>
<gene>
    <name evidence="8" type="ORF">MIZ01_0454</name>
</gene>
<keyword evidence="8" id="KW-0966">Cell projection</keyword>
<sequence length="135" mass="14311">MAGRIDQMLQFQQTALNLRAVRQELIASNIANADTPNYKAKDIDFASALQGALSGSGGKLPVAATSPQHLAGATGESVMGAPVLYRKPLQPSADGNTVDMDVEQAQFADNALRYEASLKFISEDVKDVLSALQGF</sequence>
<evidence type="ECO:0000256" key="3">
    <source>
        <dbReference type="ARBA" id="ARBA00014376"/>
    </source>
</evidence>
<evidence type="ECO:0000313" key="8">
    <source>
        <dbReference type="EMBL" id="BCK86688.1"/>
    </source>
</evidence>
<dbReference type="InterPro" id="IPR001444">
    <property type="entry name" value="Flag_bb_rod_N"/>
</dbReference>
<evidence type="ECO:0000256" key="2">
    <source>
        <dbReference type="ARBA" id="ARBA00009677"/>
    </source>
</evidence>
<evidence type="ECO:0000256" key="4">
    <source>
        <dbReference type="ARBA" id="ARBA00023143"/>
    </source>
</evidence>
<dbReference type="RefSeq" id="WP_237247855.1">
    <property type="nucleotide sequence ID" value="NZ_AP023423.1"/>
</dbReference>
<evidence type="ECO:0000256" key="1">
    <source>
        <dbReference type="ARBA" id="ARBA00004117"/>
    </source>
</evidence>
<comment type="function">
    <text evidence="5 6">Structural component of flagellum, the bacterial motility apparatus. Part of the rod structure of flagellar basal body.</text>
</comment>
<dbReference type="InterPro" id="IPR019776">
    <property type="entry name" value="Flagellar_basal_body_rod_CS"/>
</dbReference>
<dbReference type="PIRSF" id="PIRSF002889">
    <property type="entry name" value="Rod_FlgB"/>
    <property type="match status" value="1"/>
</dbReference>
<dbReference type="KEGG" id="seme:MIZ01_0454"/>
<dbReference type="PANTHER" id="PTHR30435">
    <property type="entry name" value="FLAGELLAR PROTEIN"/>
    <property type="match status" value="1"/>
</dbReference>
<keyword evidence="4 6" id="KW-0975">Bacterial flagellum</keyword>
<dbReference type="AlphaFoldDB" id="A0AAN1X8X2"/>
<dbReference type="GO" id="GO:0071978">
    <property type="term" value="P:bacterial-type flagellum-dependent swarming motility"/>
    <property type="evidence" value="ECO:0007669"/>
    <property type="project" value="TreeGrafter"/>
</dbReference>
<reference evidence="8 9" key="1">
    <citation type="journal article" date="2022" name="Int. J. Syst. Evol. Microbiol.">
        <title>&lt;i&gt;Sideroxyarcus emersonii&lt;/i&gt; gen. nov. sp. nov., a neutrophilic, microaerobic iron- and thiosulfate-oxidizing bacterium isolated from iron-rich wetland sediment.</title>
        <authorList>
            <person name="Kato S."/>
            <person name="Itoh T."/>
            <person name="Iino T."/>
            <person name="Ohkuma M."/>
        </authorList>
    </citation>
    <scope>NUCLEOTIDE SEQUENCE [LARGE SCALE GENOMIC DNA]</scope>
    <source>
        <strain evidence="8 9">MIZ01</strain>
    </source>
</reference>
<feature type="domain" description="Flagellar basal body rod protein N-terminal" evidence="7">
    <location>
        <begin position="9"/>
        <end position="39"/>
    </location>
</feature>
<organism evidence="8 9">
    <name type="scientific">Sideroxyarcus emersonii</name>
    <dbReference type="NCBI Taxonomy" id="2764705"/>
    <lineage>
        <taxon>Bacteria</taxon>
        <taxon>Pseudomonadati</taxon>
        <taxon>Pseudomonadota</taxon>
        <taxon>Betaproteobacteria</taxon>
        <taxon>Nitrosomonadales</taxon>
        <taxon>Gallionellaceae</taxon>
        <taxon>Sideroxyarcus</taxon>
    </lineage>
</organism>
<name>A0AAN1X8X2_9PROT</name>
<dbReference type="EMBL" id="AP023423">
    <property type="protein sequence ID" value="BCK86688.1"/>
    <property type="molecule type" value="Genomic_DNA"/>
</dbReference>
<dbReference type="PANTHER" id="PTHR30435:SF12">
    <property type="entry name" value="FLAGELLAR BASAL BODY ROD PROTEIN FLGB"/>
    <property type="match status" value="1"/>
</dbReference>
<dbReference type="GO" id="GO:0030694">
    <property type="term" value="C:bacterial-type flagellum basal body, rod"/>
    <property type="evidence" value="ECO:0007669"/>
    <property type="project" value="InterPro"/>
</dbReference>
<keyword evidence="8" id="KW-0969">Cilium</keyword>
<evidence type="ECO:0000256" key="6">
    <source>
        <dbReference type="PIRNR" id="PIRNR002889"/>
    </source>
</evidence>
<evidence type="ECO:0000256" key="5">
    <source>
        <dbReference type="ARBA" id="ARBA00024934"/>
    </source>
</evidence>
<comment type="subcellular location">
    <subcellularLocation>
        <location evidence="1 6">Bacterial flagellum basal body</location>
    </subcellularLocation>
</comment>
<dbReference type="InterPro" id="IPR006300">
    <property type="entry name" value="FlgB"/>
</dbReference>
<dbReference type="NCBIfam" id="TIGR01396">
    <property type="entry name" value="FlgB"/>
    <property type="match status" value="1"/>
</dbReference>
<protein>
    <recommendedName>
        <fullName evidence="3 6">Flagellar basal body rod protein FlgB</fullName>
    </recommendedName>
</protein>
<keyword evidence="9" id="KW-1185">Reference proteome</keyword>
<dbReference type="Pfam" id="PF00460">
    <property type="entry name" value="Flg_bb_rod"/>
    <property type="match status" value="1"/>
</dbReference>
<accession>A0AAN1X8X2</accession>
<evidence type="ECO:0000259" key="7">
    <source>
        <dbReference type="Pfam" id="PF00460"/>
    </source>
</evidence>
<keyword evidence="8" id="KW-0282">Flagellum</keyword>
<proteinExistence type="inferred from homology"/>
<dbReference type="Proteomes" id="UP001320326">
    <property type="component" value="Chromosome"/>
</dbReference>
<comment type="subunit">
    <text evidence="6">The basal body constitutes a major portion of the flagellar organelle and consists of a number of rings mounted on a central rod.</text>
</comment>
<comment type="similarity">
    <text evidence="2 6">Belongs to the flagella basal body rod proteins family.</text>
</comment>